<feature type="domain" description="Cytochrome c" evidence="5">
    <location>
        <begin position="39"/>
        <end position="113"/>
    </location>
</feature>
<keyword evidence="7" id="KW-1185">Reference proteome</keyword>
<comment type="caution">
    <text evidence="6">The sequence shown here is derived from an EMBL/GenBank/DDBJ whole genome shotgun (WGS) entry which is preliminary data.</text>
</comment>
<dbReference type="RefSeq" id="WP_106659452.1">
    <property type="nucleotide sequence ID" value="NZ_PJEO01000027.1"/>
</dbReference>
<proteinExistence type="predicted"/>
<dbReference type="Proteomes" id="UP000233435">
    <property type="component" value="Unassembled WGS sequence"/>
</dbReference>
<dbReference type="AlphaFoldDB" id="A0A2N3HKC2"/>
<name>A0A2N3HKC2_9FLAO</name>
<dbReference type="InterPro" id="IPR011042">
    <property type="entry name" value="6-blade_b-propeller_TolB-like"/>
</dbReference>
<sequence length="485" mass="54428">MNKTSYQIILLIPILFSNITSCNTNKSNNQPPHIELDENKHKNAKVIFENTCSGCHGERIETFVDRKWKYGKSKDSLIESIKNGYADAGMPSFKSAFSEDDFNELAEYIMNGIEIIKKLDFKDVEVKSNIFISESQKIQLDTIAKGIKVPWGMAFLPNNEMLITERAGKLYKLKSNKTLINIDGVPDVVAEGQGGLLDITLHPDFSDNHIIYLSYAIFKKTDSITLATTAVMKAKLVGNNLIDQQNIFVALPFSRTRHHFGSRLQFGNDGKLYISVGERGNEKENPQSLSNFLGKIHRINDDGSIPQDNPFVNQTGSIPSIYSYGHRNPQGMTLNPRTGEIWVNEHGPRGGDEINIIRKGKNYGWPIITYGINYDGKIISNLTKKDGMEQPVKYWTPSIAPSGIAFVTGDKYKNWEGGLLSGSLRFRYLNHSKIRTNKIIGEDEILLRNIGRIRNVKMGNDGFIYVAVDGSKNWSGGIFKLVPLN</sequence>
<dbReference type="Pfam" id="PF07995">
    <property type="entry name" value="GSDH"/>
    <property type="match status" value="1"/>
</dbReference>
<dbReference type="EMBL" id="PJEO01000027">
    <property type="protein sequence ID" value="PKQ45383.1"/>
    <property type="molecule type" value="Genomic_DNA"/>
</dbReference>
<evidence type="ECO:0000313" key="7">
    <source>
        <dbReference type="Proteomes" id="UP000233435"/>
    </source>
</evidence>
<evidence type="ECO:0000256" key="4">
    <source>
        <dbReference type="PROSITE-ProRule" id="PRU00433"/>
    </source>
</evidence>
<dbReference type="Gene3D" id="1.10.760.10">
    <property type="entry name" value="Cytochrome c-like domain"/>
    <property type="match status" value="1"/>
</dbReference>
<gene>
    <name evidence="6" type="ORF">CSW08_08440</name>
</gene>
<dbReference type="Gene3D" id="2.120.10.30">
    <property type="entry name" value="TolB, C-terminal domain"/>
    <property type="match status" value="1"/>
</dbReference>
<evidence type="ECO:0000256" key="3">
    <source>
        <dbReference type="ARBA" id="ARBA00023004"/>
    </source>
</evidence>
<dbReference type="InterPro" id="IPR036909">
    <property type="entry name" value="Cyt_c-like_dom_sf"/>
</dbReference>
<dbReference type="SUPFAM" id="SSF50952">
    <property type="entry name" value="Soluble quinoprotein glucose dehydrogenase"/>
    <property type="match status" value="1"/>
</dbReference>
<evidence type="ECO:0000256" key="2">
    <source>
        <dbReference type="ARBA" id="ARBA00022723"/>
    </source>
</evidence>
<keyword evidence="1 4" id="KW-0349">Heme</keyword>
<dbReference type="PROSITE" id="PS51007">
    <property type="entry name" value="CYTC"/>
    <property type="match status" value="1"/>
</dbReference>
<keyword evidence="2 4" id="KW-0479">Metal-binding</keyword>
<dbReference type="GO" id="GO:0009055">
    <property type="term" value="F:electron transfer activity"/>
    <property type="evidence" value="ECO:0007669"/>
    <property type="project" value="InterPro"/>
</dbReference>
<dbReference type="InterPro" id="IPR011041">
    <property type="entry name" value="Quinoprot_gluc/sorb_DH_b-prop"/>
</dbReference>
<evidence type="ECO:0000259" key="5">
    <source>
        <dbReference type="PROSITE" id="PS51007"/>
    </source>
</evidence>
<accession>A0A2N3HKC2</accession>
<dbReference type="InterPro" id="IPR012938">
    <property type="entry name" value="Glc/Sorbosone_DH"/>
</dbReference>
<keyword evidence="3 4" id="KW-0408">Iron</keyword>
<dbReference type="GO" id="GO:0046872">
    <property type="term" value="F:metal ion binding"/>
    <property type="evidence" value="ECO:0007669"/>
    <property type="project" value="UniProtKB-KW"/>
</dbReference>
<evidence type="ECO:0000313" key="6">
    <source>
        <dbReference type="EMBL" id="PKQ45383.1"/>
    </source>
</evidence>
<dbReference type="Pfam" id="PF13442">
    <property type="entry name" value="Cytochrome_CBB3"/>
    <property type="match status" value="1"/>
</dbReference>
<evidence type="ECO:0000256" key="1">
    <source>
        <dbReference type="ARBA" id="ARBA00022617"/>
    </source>
</evidence>
<dbReference type="OrthoDB" id="9770043at2"/>
<dbReference type="PANTHER" id="PTHR19328:SF75">
    <property type="entry name" value="ALDOSE SUGAR DEHYDROGENASE YLII"/>
    <property type="match status" value="1"/>
</dbReference>
<dbReference type="SUPFAM" id="SSF46626">
    <property type="entry name" value="Cytochrome c"/>
    <property type="match status" value="1"/>
</dbReference>
<dbReference type="PANTHER" id="PTHR19328">
    <property type="entry name" value="HEDGEHOG-INTERACTING PROTEIN"/>
    <property type="match status" value="1"/>
</dbReference>
<protein>
    <recommendedName>
        <fullName evidence="5">Cytochrome c domain-containing protein</fullName>
    </recommendedName>
</protein>
<organism evidence="6 7">
    <name type="scientific">Confluentibacter flavum</name>
    <dbReference type="NCBI Taxonomy" id="1909700"/>
    <lineage>
        <taxon>Bacteria</taxon>
        <taxon>Pseudomonadati</taxon>
        <taxon>Bacteroidota</taxon>
        <taxon>Flavobacteriia</taxon>
        <taxon>Flavobacteriales</taxon>
        <taxon>Flavobacteriaceae</taxon>
        <taxon>Confluentibacter</taxon>
    </lineage>
</organism>
<reference evidence="6 7" key="1">
    <citation type="submission" date="2017-12" db="EMBL/GenBank/DDBJ databases">
        <title>Confluentibacter flavum sp. nov., isolated from the saline lake.</title>
        <authorList>
            <person name="Yu L."/>
        </authorList>
    </citation>
    <scope>NUCLEOTIDE SEQUENCE [LARGE SCALE GENOMIC DNA]</scope>
    <source>
        <strain evidence="6 7">3B</strain>
    </source>
</reference>
<dbReference type="InterPro" id="IPR009056">
    <property type="entry name" value="Cyt_c-like_dom"/>
</dbReference>
<dbReference type="GO" id="GO:0020037">
    <property type="term" value="F:heme binding"/>
    <property type="evidence" value="ECO:0007669"/>
    <property type="project" value="InterPro"/>
</dbReference>